<dbReference type="WBParaSite" id="SCUD_0000951001-mRNA-1">
    <property type="protein sequence ID" value="SCUD_0000951001-mRNA-1"/>
    <property type="gene ID" value="SCUD_0000951001"/>
</dbReference>
<evidence type="ECO:0000313" key="3">
    <source>
        <dbReference type="Proteomes" id="UP000279833"/>
    </source>
</evidence>
<evidence type="ECO:0000313" key="4">
    <source>
        <dbReference type="WBParaSite" id="SCUD_0000951001-mRNA-1"/>
    </source>
</evidence>
<protein>
    <submittedName>
        <fullName evidence="2 4">Uncharacterized protein</fullName>
    </submittedName>
</protein>
<keyword evidence="3" id="KW-1185">Reference proteome</keyword>
<dbReference type="AlphaFoldDB" id="A0A183K3E4"/>
<dbReference type="EMBL" id="UZAK01033274">
    <property type="protein sequence ID" value="VDP35898.1"/>
    <property type="molecule type" value="Genomic_DNA"/>
</dbReference>
<evidence type="ECO:0000256" key="1">
    <source>
        <dbReference type="SAM" id="MobiDB-lite"/>
    </source>
</evidence>
<reference evidence="4" key="1">
    <citation type="submission" date="2016-06" db="UniProtKB">
        <authorList>
            <consortium name="WormBaseParasite"/>
        </authorList>
    </citation>
    <scope>IDENTIFICATION</scope>
</reference>
<evidence type="ECO:0000313" key="2">
    <source>
        <dbReference type="EMBL" id="VDP35898.1"/>
    </source>
</evidence>
<organism evidence="4">
    <name type="scientific">Schistosoma curassoni</name>
    <dbReference type="NCBI Taxonomy" id="6186"/>
    <lineage>
        <taxon>Eukaryota</taxon>
        <taxon>Metazoa</taxon>
        <taxon>Spiralia</taxon>
        <taxon>Lophotrochozoa</taxon>
        <taxon>Platyhelminthes</taxon>
        <taxon>Trematoda</taxon>
        <taxon>Digenea</taxon>
        <taxon>Strigeidida</taxon>
        <taxon>Schistosomatoidea</taxon>
        <taxon>Schistosomatidae</taxon>
        <taxon>Schistosoma</taxon>
    </lineage>
</organism>
<name>A0A183K3E4_9TREM</name>
<feature type="region of interest" description="Disordered" evidence="1">
    <location>
        <begin position="51"/>
        <end position="91"/>
    </location>
</feature>
<proteinExistence type="predicted"/>
<dbReference type="Proteomes" id="UP000279833">
    <property type="component" value="Unassembled WGS sequence"/>
</dbReference>
<feature type="compositionally biased region" description="Low complexity" evidence="1">
    <location>
        <begin position="64"/>
        <end position="84"/>
    </location>
</feature>
<sequence>MFGTEALNDAFSTFLEGIRNHVKERRQQNDDHSESLCKQHNYLETIFLYINGSNNTPPPPPPTTTTITNNNNSNNNNNNIGNNNKRFDHDSNNNNNRFIKCQIIEYCEEIDT</sequence>
<reference evidence="2 3" key="2">
    <citation type="submission" date="2018-11" db="EMBL/GenBank/DDBJ databases">
        <authorList>
            <consortium name="Pathogen Informatics"/>
        </authorList>
    </citation>
    <scope>NUCLEOTIDE SEQUENCE [LARGE SCALE GENOMIC DNA]</scope>
    <source>
        <strain evidence="2">Dakar</strain>
        <strain evidence="3">Dakar, Senegal</strain>
    </source>
</reference>
<accession>A0A183K3E4</accession>
<gene>
    <name evidence="2" type="ORF">SCUD_LOCUS9510</name>
</gene>